<keyword evidence="5" id="KW-0862">Zinc</keyword>
<reference evidence="8 9" key="2">
    <citation type="submission" date="2018-01" db="EMBL/GenBank/DDBJ databases">
        <title>Genomic study of Klebsiella pneumoniae.</title>
        <authorList>
            <person name="Yang Y."/>
            <person name="Bicalho R."/>
        </authorList>
    </citation>
    <scope>NUCLEOTIDE SEQUENCE [LARGE SCALE GENOMIC DNA]</scope>
    <source>
        <strain evidence="8 9">A5</strain>
    </source>
</reference>
<comment type="cofactor">
    <cofactor evidence="1">
        <name>Co(2+)</name>
        <dbReference type="ChEBI" id="CHEBI:48828"/>
    </cofactor>
</comment>
<dbReference type="InterPro" id="IPR011650">
    <property type="entry name" value="Peptidase_M20_dimer"/>
</dbReference>
<dbReference type="Pfam" id="PF07687">
    <property type="entry name" value="M20_dimer"/>
    <property type="match status" value="1"/>
</dbReference>
<dbReference type="CDD" id="cd03894">
    <property type="entry name" value="M20_ArgE"/>
    <property type="match status" value="1"/>
</dbReference>
<evidence type="ECO:0000313" key="9">
    <source>
        <dbReference type="Proteomes" id="UP000234473"/>
    </source>
</evidence>
<dbReference type="EC" id="3.5.1.16" evidence="8"/>
<evidence type="ECO:0000256" key="5">
    <source>
        <dbReference type="ARBA" id="ARBA00022833"/>
    </source>
</evidence>
<dbReference type="SUPFAM" id="SSF53187">
    <property type="entry name" value="Zn-dependent exopeptidases"/>
    <property type="match status" value="1"/>
</dbReference>
<comment type="cofactor">
    <cofactor evidence="2">
        <name>Zn(2+)</name>
        <dbReference type="ChEBI" id="CHEBI:29105"/>
    </cofactor>
</comment>
<proteinExistence type="predicted"/>
<dbReference type="InterPro" id="IPR001261">
    <property type="entry name" value="ArgE/DapE_CS"/>
</dbReference>
<dbReference type="PANTHER" id="PTHR43808">
    <property type="entry name" value="ACETYLORNITHINE DEACETYLASE"/>
    <property type="match status" value="1"/>
</dbReference>
<protein>
    <submittedName>
        <fullName evidence="8">Acetylornithine deacetylase</fullName>
        <ecNumber evidence="8">3.5.1.16</ecNumber>
    </submittedName>
</protein>
<comment type="caution">
    <text evidence="8">The sequence shown here is derived from an EMBL/GenBank/DDBJ whole genome shotgun (WGS) entry which is preliminary data.</text>
</comment>
<dbReference type="InterPro" id="IPR050072">
    <property type="entry name" value="Peptidase_M20A"/>
</dbReference>
<evidence type="ECO:0000313" key="8">
    <source>
        <dbReference type="EMBL" id="PLP40833.1"/>
    </source>
</evidence>
<keyword evidence="6" id="KW-0170">Cobalt</keyword>
<dbReference type="PROSITE" id="PS00759">
    <property type="entry name" value="ARGE_DAPE_CPG2_2"/>
    <property type="match status" value="1"/>
</dbReference>
<organism evidence="8 9">
    <name type="scientific">Klebsiella variicola</name>
    <dbReference type="NCBI Taxonomy" id="244366"/>
    <lineage>
        <taxon>Bacteria</taxon>
        <taxon>Pseudomonadati</taxon>
        <taxon>Pseudomonadota</taxon>
        <taxon>Gammaproteobacteria</taxon>
        <taxon>Enterobacterales</taxon>
        <taxon>Enterobacteriaceae</taxon>
        <taxon>Klebsiella/Raoultella group</taxon>
        <taxon>Klebsiella</taxon>
        <taxon>Klebsiella pneumoniae complex</taxon>
    </lineage>
</organism>
<dbReference type="AlphaFoldDB" id="A0A2N5A9X4"/>
<feature type="non-terminal residue" evidence="8">
    <location>
        <position position="220"/>
    </location>
</feature>
<evidence type="ECO:0000259" key="7">
    <source>
        <dbReference type="Pfam" id="PF07687"/>
    </source>
</evidence>
<reference evidence="8 9" key="1">
    <citation type="submission" date="2017-11" db="EMBL/GenBank/DDBJ databases">
        <authorList>
            <person name="Han C.G."/>
        </authorList>
    </citation>
    <scope>NUCLEOTIDE SEQUENCE [LARGE SCALE GENOMIC DNA]</scope>
    <source>
        <strain evidence="8 9">A5</strain>
    </source>
</reference>
<gene>
    <name evidence="8" type="ORF">CWM98_26025</name>
</gene>
<evidence type="ECO:0000256" key="3">
    <source>
        <dbReference type="ARBA" id="ARBA00022723"/>
    </source>
</evidence>
<evidence type="ECO:0000256" key="1">
    <source>
        <dbReference type="ARBA" id="ARBA00001941"/>
    </source>
</evidence>
<keyword evidence="4 8" id="KW-0378">Hydrolase</keyword>
<dbReference type="SUPFAM" id="SSF55031">
    <property type="entry name" value="Bacterial exopeptidase dimerisation domain"/>
    <property type="match status" value="1"/>
</dbReference>
<name>A0A2N5A9X4_KLEVA</name>
<dbReference type="Pfam" id="PF01546">
    <property type="entry name" value="Peptidase_M20"/>
    <property type="match status" value="1"/>
</dbReference>
<evidence type="ECO:0000256" key="4">
    <source>
        <dbReference type="ARBA" id="ARBA00022801"/>
    </source>
</evidence>
<dbReference type="PROSITE" id="PS00758">
    <property type="entry name" value="ARGE_DAPE_CPG2_1"/>
    <property type="match status" value="1"/>
</dbReference>
<evidence type="ECO:0000256" key="6">
    <source>
        <dbReference type="ARBA" id="ARBA00023285"/>
    </source>
</evidence>
<sequence length="220" mass="23754">MNNILAALLAFDTTSRHSNLAMIDWIADFLAARGVASRRFYDPSGGKANLYARLGPSGGGGVMLSGHTDVVPVDGQAWSVPPFSLTERDGRYYGRGSADMKGFLACVLAAVDDFLAAPLRMPLHLAFSYDEEVGCLGVRSLVDFLQASPEKPALCLIGEPTEMQPVFGHKGKLAMRCCIEGQACHSAYAPQGVNAIRYAARLINHLDRLGVRLARQQDSR</sequence>
<keyword evidence="3" id="KW-0479">Metal-binding</keyword>
<dbReference type="Gene3D" id="3.30.70.360">
    <property type="match status" value="1"/>
</dbReference>
<accession>A0A2N5A9X4</accession>
<dbReference type="Gene3D" id="3.40.630.10">
    <property type="entry name" value="Zn peptidases"/>
    <property type="match status" value="1"/>
</dbReference>
<dbReference type="EMBL" id="PICB01001737">
    <property type="protein sequence ID" value="PLP40833.1"/>
    <property type="molecule type" value="Genomic_DNA"/>
</dbReference>
<evidence type="ECO:0000256" key="2">
    <source>
        <dbReference type="ARBA" id="ARBA00001947"/>
    </source>
</evidence>
<dbReference type="PANTHER" id="PTHR43808:SF31">
    <property type="entry name" value="N-ACETYL-L-CITRULLINE DEACETYLASE"/>
    <property type="match status" value="1"/>
</dbReference>
<dbReference type="GO" id="GO:0008777">
    <property type="term" value="F:acetylornithine deacetylase activity"/>
    <property type="evidence" value="ECO:0007669"/>
    <property type="project" value="UniProtKB-EC"/>
</dbReference>
<dbReference type="GO" id="GO:0006526">
    <property type="term" value="P:L-arginine biosynthetic process"/>
    <property type="evidence" value="ECO:0007669"/>
    <property type="project" value="TreeGrafter"/>
</dbReference>
<feature type="domain" description="Peptidase M20 dimerisation" evidence="7">
    <location>
        <begin position="168"/>
        <end position="209"/>
    </location>
</feature>
<dbReference type="Proteomes" id="UP000234473">
    <property type="component" value="Unassembled WGS sequence"/>
</dbReference>
<dbReference type="InterPro" id="IPR002933">
    <property type="entry name" value="Peptidase_M20"/>
</dbReference>
<dbReference type="InterPro" id="IPR036264">
    <property type="entry name" value="Bact_exopeptidase_dim_dom"/>
</dbReference>
<dbReference type="GO" id="GO:0046872">
    <property type="term" value="F:metal ion binding"/>
    <property type="evidence" value="ECO:0007669"/>
    <property type="project" value="UniProtKB-KW"/>
</dbReference>